<feature type="signal peptide" evidence="1">
    <location>
        <begin position="1"/>
        <end position="20"/>
    </location>
</feature>
<reference evidence="2" key="1">
    <citation type="submission" date="2021-06" db="EMBL/GenBank/DDBJ databases">
        <title>Comparative genomics, transcriptomics and evolutionary studies reveal genomic signatures of adaptation to plant cell wall in hemibiotrophic fungi.</title>
        <authorList>
            <consortium name="DOE Joint Genome Institute"/>
            <person name="Baroncelli R."/>
            <person name="Diaz J.F."/>
            <person name="Benocci T."/>
            <person name="Peng M."/>
            <person name="Battaglia E."/>
            <person name="Haridas S."/>
            <person name="Andreopoulos W."/>
            <person name="Labutti K."/>
            <person name="Pangilinan J."/>
            <person name="Floch G.L."/>
            <person name="Makela M.R."/>
            <person name="Henrissat B."/>
            <person name="Grigoriev I.V."/>
            <person name="Crouch J.A."/>
            <person name="De Vries R.P."/>
            <person name="Sukno S.A."/>
            <person name="Thon M.R."/>
        </authorList>
    </citation>
    <scope>NUCLEOTIDE SEQUENCE</scope>
    <source>
        <strain evidence="2">CBS 193.32</strain>
    </source>
</reference>
<evidence type="ECO:0000313" key="3">
    <source>
        <dbReference type="Proteomes" id="UP001224890"/>
    </source>
</evidence>
<dbReference type="AlphaFoldDB" id="A0AAJ0ABN4"/>
<dbReference type="RefSeq" id="XP_060424941.1">
    <property type="nucleotide sequence ID" value="XM_060566788.1"/>
</dbReference>
<comment type="caution">
    <text evidence="2">The sequence shown here is derived from an EMBL/GenBank/DDBJ whole genome shotgun (WGS) entry which is preliminary data.</text>
</comment>
<evidence type="ECO:0000313" key="2">
    <source>
        <dbReference type="EMBL" id="KAK1660177.1"/>
    </source>
</evidence>
<dbReference type="GeneID" id="85451314"/>
<protein>
    <submittedName>
        <fullName evidence="2">Uncharacterized protein</fullName>
    </submittedName>
</protein>
<feature type="chain" id="PRO_5042562916" evidence="1">
    <location>
        <begin position="21"/>
        <end position="128"/>
    </location>
</feature>
<dbReference type="EMBL" id="JAHMHR010000052">
    <property type="protein sequence ID" value="KAK1660177.1"/>
    <property type="molecule type" value="Genomic_DNA"/>
</dbReference>
<sequence length="128" mass="14512">MKFSATAALILALSVTSALGQLDITKGEPYCTGDYLRMMRLNRKWIIHAMVPDTDDIPRICGGLWDNLKSFPACSTLGIVACEHRWEGMLTWRFGTMGWCNHGMIESVWWEATKNKFGPLKCKSKVRQ</sequence>
<keyword evidence="3" id="KW-1185">Reference proteome</keyword>
<accession>A0AAJ0ABN4</accession>
<name>A0AAJ0ABN4_9PEZI</name>
<evidence type="ECO:0000256" key="1">
    <source>
        <dbReference type="SAM" id="SignalP"/>
    </source>
</evidence>
<gene>
    <name evidence="2" type="ORF">BDP55DRAFT_323311</name>
</gene>
<dbReference type="Proteomes" id="UP001224890">
    <property type="component" value="Unassembled WGS sequence"/>
</dbReference>
<organism evidence="2 3">
    <name type="scientific">Colletotrichum godetiae</name>
    <dbReference type="NCBI Taxonomy" id="1209918"/>
    <lineage>
        <taxon>Eukaryota</taxon>
        <taxon>Fungi</taxon>
        <taxon>Dikarya</taxon>
        <taxon>Ascomycota</taxon>
        <taxon>Pezizomycotina</taxon>
        <taxon>Sordariomycetes</taxon>
        <taxon>Hypocreomycetidae</taxon>
        <taxon>Glomerellales</taxon>
        <taxon>Glomerellaceae</taxon>
        <taxon>Colletotrichum</taxon>
        <taxon>Colletotrichum acutatum species complex</taxon>
    </lineage>
</organism>
<proteinExistence type="predicted"/>
<keyword evidence="1" id="KW-0732">Signal</keyword>